<dbReference type="RefSeq" id="WP_323261945.1">
    <property type="nucleotide sequence ID" value="NZ_JAYGIE010000074.1"/>
</dbReference>
<protein>
    <submittedName>
        <fullName evidence="2">Uma2 family endonuclease</fullName>
    </submittedName>
</protein>
<keyword evidence="2" id="KW-0255">Endonuclease</keyword>
<organism evidence="2 3">
    <name type="scientific">Pseudanabaena galeata UHCC 0370</name>
    <dbReference type="NCBI Taxonomy" id="3110310"/>
    <lineage>
        <taxon>Bacteria</taxon>
        <taxon>Bacillati</taxon>
        <taxon>Cyanobacteriota</taxon>
        <taxon>Cyanophyceae</taxon>
        <taxon>Pseudanabaenales</taxon>
        <taxon>Pseudanabaenaceae</taxon>
        <taxon>Pseudanabaena</taxon>
    </lineage>
</organism>
<dbReference type="GO" id="GO:0004519">
    <property type="term" value="F:endonuclease activity"/>
    <property type="evidence" value="ECO:0007669"/>
    <property type="project" value="UniProtKB-KW"/>
</dbReference>
<dbReference type="InterPro" id="IPR011335">
    <property type="entry name" value="Restrct_endonuc-II-like"/>
</dbReference>
<reference evidence="2 3" key="1">
    <citation type="submission" date="2023-12" db="EMBL/GenBank/DDBJ databases">
        <title>Baltic Sea Cyanobacteria.</title>
        <authorList>
            <person name="Delbaje E."/>
            <person name="Fewer D.P."/>
            <person name="Shishido T.K."/>
        </authorList>
    </citation>
    <scope>NUCLEOTIDE SEQUENCE [LARGE SCALE GENOMIC DNA]</scope>
    <source>
        <strain evidence="2 3">UHCC 0370</strain>
    </source>
</reference>
<keyword evidence="3" id="KW-1185">Reference proteome</keyword>
<dbReference type="SUPFAM" id="SSF52980">
    <property type="entry name" value="Restriction endonuclease-like"/>
    <property type="match status" value="1"/>
</dbReference>
<proteinExistence type="predicted"/>
<accession>A0ABU5TLK4</accession>
<dbReference type="Gene3D" id="3.90.1570.10">
    <property type="entry name" value="tt1808, chain A"/>
    <property type="match status" value="1"/>
</dbReference>
<comment type="caution">
    <text evidence="2">The sequence shown here is derived from an EMBL/GenBank/DDBJ whole genome shotgun (WGS) entry which is preliminary data.</text>
</comment>
<keyword evidence="2" id="KW-0378">Hydrolase</keyword>
<dbReference type="PANTHER" id="PTHR47152">
    <property type="entry name" value="SLR2084 PROTEIN-RELATED"/>
    <property type="match status" value="1"/>
</dbReference>
<dbReference type="EMBL" id="JAYGIE010000074">
    <property type="protein sequence ID" value="MEA5478453.1"/>
    <property type="molecule type" value="Genomic_DNA"/>
</dbReference>
<gene>
    <name evidence="2" type="ORF">VB774_12565</name>
</gene>
<dbReference type="CDD" id="cd06260">
    <property type="entry name" value="DUF820-like"/>
    <property type="match status" value="1"/>
</dbReference>
<name>A0ABU5TLK4_9CYAN</name>
<keyword evidence="2" id="KW-0540">Nuclease</keyword>
<dbReference type="InterPro" id="IPR008538">
    <property type="entry name" value="Uma2"/>
</dbReference>
<evidence type="ECO:0000259" key="1">
    <source>
        <dbReference type="Pfam" id="PF05685"/>
    </source>
</evidence>
<sequence>MLLTQPKPNPEIRIEQPLITWEQFKLIQRGFADSRGIRLAYYEGILEIVSTSVDHELIKTIIGALLELYFLEKEIEFFPMGQATQEKAEQVSLQPDESYSFGSPKKIPDLAIEVILTSGNTEKLKKYYLLGVPEVWIWEDGVLVIYQLDVNTQLSDRQYCKSTTSKFLPNLDMATLQRCILFTSPLEALKTFRQAFRQSL</sequence>
<dbReference type="Proteomes" id="UP001301388">
    <property type="component" value="Unassembled WGS sequence"/>
</dbReference>
<evidence type="ECO:0000313" key="2">
    <source>
        <dbReference type="EMBL" id="MEA5478453.1"/>
    </source>
</evidence>
<feature type="domain" description="Putative restriction endonuclease" evidence="1">
    <location>
        <begin position="21"/>
        <end position="160"/>
    </location>
</feature>
<evidence type="ECO:0000313" key="3">
    <source>
        <dbReference type="Proteomes" id="UP001301388"/>
    </source>
</evidence>
<dbReference type="Pfam" id="PF05685">
    <property type="entry name" value="Uma2"/>
    <property type="match status" value="1"/>
</dbReference>
<dbReference type="PANTHER" id="PTHR47152:SF4">
    <property type="entry name" value="SLR0445 PROTEIN"/>
    <property type="match status" value="1"/>
</dbReference>
<dbReference type="InterPro" id="IPR012296">
    <property type="entry name" value="Nuclease_put_TT1808"/>
</dbReference>